<evidence type="ECO:0000313" key="1">
    <source>
        <dbReference type="EMBL" id="QEC47443.1"/>
    </source>
</evidence>
<keyword evidence="2" id="KW-1185">Reference proteome</keyword>
<dbReference type="RefSeq" id="WP_146917901.1">
    <property type="nucleotide sequence ID" value="NZ_CP042430.1"/>
</dbReference>
<name>A0A5B8U397_9ACTN</name>
<organism evidence="1 2">
    <name type="scientific">Baekduia soli</name>
    <dbReference type="NCBI Taxonomy" id="496014"/>
    <lineage>
        <taxon>Bacteria</taxon>
        <taxon>Bacillati</taxon>
        <taxon>Actinomycetota</taxon>
        <taxon>Thermoleophilia</taxon>
        <taxon>Solirubrobacterales</taxon>
        <taxon>Baekduiaceae</taxon>
        <taxon>Baekduia</taxon>
    </lineage>
</organism>
<dbReference type="AlphaFoldDB" id="A0A5B8U397"/>
<dbReference type="OrthoDB" id="34584at2"/>
<sequence>MLVADVGAAGGPAEWGIDGYATLFAEGAHDRVLVPVGVGSLTAAGAPQGARAGTRVLLIGSEGHTGTGPSRGG</sequence>
<accession>A0A5B8U397</accession>
<dbReference type="EMBL" id="CP042430">
    <property type="protein sequence ID" value="QEC47443.1"/>
    <property type="molecule type" value="Genomic_DNA"/>
</dbReference>
<evidence type="ECO:0000313" key="2">
    <source>
        <dbReference type="Proteomes" id="UP000321805"/>
    </source>
</evidence>
<dbReference type="Proteomes" id="UP000321805">
    <property type="component" value="Chromosome"/>
</dbReference>
<proteinExistence type="predicted"/>
<protein>
    <submittedName>
        <fullName evidence="1">Uncharacterized protein</fullName>
    </submittedName>
</protein>
<dbReference type="KEGG" id="bsol:FSW04_07525"/>
<gene>
    <name evidence="1" type="ORF">FSW04_07525</name>
</gene>
<reference evidence="1 2" key="1">
    <citation type="journal article" date="2018" name="J. Microbiol.">
        <title>Baekduia soli gen. nov., sp. nov., a novel bacterium isolated from the soil of Baekdu Mountain and proposal of a novel family name, Baekduiaceae fam. nov.</title>
        <authorList>
            <person name="An D.S."/>
            <person name="Siddiqi M.Z."/>
            <person name="Kim K.H."/>
            <person name="Yu H.S."/>
            <person name="Im W.T."/>
        </authorList>
    </citation>
    <scope>NUCLEOTIDE SEQUENCE [LARGE SCALE GENOMIC DNA]</scope>
    <source>
        <strain evidence="1 2">BR7-21</strain>
    </source>
</reference>